<comment type="similarity">
    <text evidence="1">Belongs to the carbohydrate kinase PfkB family.</text>
</comment>
<dbReference type="STRING" id="1121865.OMW_00411"/>
<evidence type="ECO:0000256" key="3">
    <source>
        <dbReference type="ARBA" id="ARBA00022777"/>
    </source>
</evidence>
<comment type="caution">
    <text evidence="5">The sequence shown here is derived from an EMBL/GenBank/DDBJ whole genome shotgun (WGS) entry which is preliminary data.</text>
</comment>
<dbReference type="InterPro" id="IPR052700">
    <property type="entry name" value="Carb_kinase_PfkB-like"/>
</dbReference>
<evidence type="ECO:0000313" key="6">
    <source>
        <dbReference type="Proteomes" id="UP000014113"/>
    </source>
</evidence>
<dbReference type="SUPFAM" id="SSF53613">
    <property type="entry name" value="Ribokinase-like"/>
    <property type="match status" value="1"/>
</dbReference>
<dbReference type="PATRIC" id="fig|1121865.3.peg.404"/>
<dbReference type="OrthoDB" id="9813569at2"/>
<accession>S0KTR2</accession>
<dbReference type="PANTHER" id="PTHR43320:SF2">
    <property type="entry name" value="2-DEHYDRO-3-DEOXYGLUCONOKINASE_2-DEHYDRO-3-DEOXYGALACTONOKINASE"/>
    <property type="match status" value="1"/>
</dbReference>
<gene>
    <name evidence="5" type="ORF">I568_01009</name>
</gene>
<organism evidence="5 6">
    <name type="scientific">Enterococcus columbae DSM 7374 = ATCC 51263</name>
    <dbReference type="NCBI Taxonomy" id="1121865"/>
    <lineage>
        <taxon>Bacteria</taxon>
        <taxon>Bacillati</taxon>
        <taxon>Bacillota</taxon>
        <taxon>Bacilli</taxon>
        <taxon>Lactobacillales</taxon>
        <taxon>Enterococcaceae</taxon>
        <taxon>Enterococcus</taxon>
    </lineage>
</organism>
<dbReference type="CDD" id="cd01166">
    <property type="entry name" value="KdgK"/>
    <property type="match status" value="1"/>
</dbReference>
<dbReference type="Pfam" id="PF00294">
    <property type="entry name" value="PfkB"/>
    <property type="match status" value="1"/>
</dbReference>
<keyword evidence="3" id="KW-0418">Kinase</keyword>
<evidence type="ECO:0000313" key="5">
    <source>
        <dbReference type="EMBL" id="EOW84513.1"/>
    </source>
</evidence>
<dbReference type="RefSeq" id="WP_016182575.1">
    <property type="nucleotide sequence ID" value="NZ_JXKI01000032.1"/>
</dbReference>
<dbReference type="eggNOG" id="COG0524">
    <property type="taxonomic scope" value="Bacteria"/>
</dbReference>
<dbReference type="InterPro" id="IPR011611">
    <property type="entry name" value="PfkB_dom"/>
</dbReference>
<feature type="domain" description="Carbohydrate kinase PfkB" evidence="4">
    <location>
        <begin position="2"/>
        <end position="303"/>
    </location>
</feature>
<keyword evidence="2" id="KW-0808">Transferase</keyword>
<dbReference type="InterPro" id="IPR029056">
    <property type="entry name" value="Ribokinase-like"/>
</dbReference>
<sequence>MKVVTLGEILLRLSTVNNERLAHSSQLALHLGGCEANVAISLANFGHEVAFVSKVPNHAMGFAAINQLKQYGVDTRYVIKGGDRLGTYYLEQGVGIRSAKVIYDRANSSFAQITENEWSTELFTDVELFHVSGITCALSENWPNLVIELIKLAKKAGCKVSFDINYRSKLWPYDQARRVLQVILPLVDYCSAGKLDAKYLLELPIEENTTTEDCYELISQRFPNIKCFYATNRKVHSASINELQGMIWLQGNYWESKNYYIDSIVDRVGGGDAFAAGILHGLMEKYDGQTVIDFATAASVLKHSIPGDCNQFSVEEVLEYLQSDSSRIVR</sequence>
<proteinExistence type="inferred from homology"/>
<name>S0KTR2_9ENTE</name>
<evidence type="ECO:0000259" key="4">
    <source>
        <dbReference type="Pfam" id="PF00294"/>
    </source>
</evidence>
<dbReference type="AlphaFoldDB" id="S0KTR2"/>
<evidence type="ECO:0000256" key="2">
    <source>
        <dbReference type="ARBA" id="ARBA00022679"/>
    </source>
</evidence>
<dbReference type="GO" id="GO:0016301">
    <property type="term" value="F:kinase activity"/>
    <property type="evidence" value="ECO:0007669"/>
    <property type="project" value="UniProtKB-KW"/>
</dbReference>
<protein>
    <recommendedName>
        <fullName evidence="4">Carbohydrate kinase PfkB domain-containing protein</fullName>
    </recommendedName>
</protein>
<evidence type="ECO:0000256" key="1">
    <source>
        <dbReference type="ARBA" id="ARBA00010688"/>
    </source>
</evidence>
<keyword evidence="6" id="KW-1185">Reference proteome</keyword>
<dbReference type="EMBL" id="ASWJ01000004">
    <property type="protein sequence ID" value="EOW84513.1"/>
    <property type="molecule type" value="Genomic_DNA"/>
</dbReference>
<dbReference type="PANTHER" id="PTHR43320">
    <property type="entry name" value="SUGAR KINASE"/>
    <property type="match status" value="1"/>
</dbReference>
<dbReference type="Gene3D" id="3.40.1190.20">
    <property type="match status" value="1"/>
</dbReference>
<reference evidence="5 6" key="1">
    <citation type="submission" date="2013-03" db="EMBL/GenBank/DDBJ databases">
        <title>The Genome Sequence of Enterococcus columbae ATCC_51263 (PacBio/Illumina hybrid assembly).</title>
        <authorList>
            <consortium name="The Broad Institute Genomics Platform"/>
            <consortium name="The Broad Institute Genome Sequencing Center for Infectious Disease"/>
            <person name="Earl A."/>
            <person name="Russ C."/>
            <person name="Gilmore M."/>
            <person name="Surin D."/>
            <person name="Walker B."/>
            <person name="Young S."/>
            <person name="Zeng Q."/>
            <person name="Gargeya S."/>
            <person name="Fitzgerald M."/>
            <person name="Haas B."/>
            <person name="Abouelleil A."/>
            <person name="Allen A.W."/>
            <person name="Alvarado L."/>
            <person name="Arachchi H.M."/>
            <person name="Berlin A.M."/>
            <person name="Chapman S.B."/>
            <person name="Gainer-Dewar J."/>
            <person name="Goldberg J."/>
            <person name="Griggs A."/>
            <person name="Gujja S."/>
            <person name="Hansen M."/>
            <person name="Howarth C."/>
            <person name="Imamovic A."/>
            <person name="Ireland A."/>
            <person name="Larimer J."/>
            <person name="McCowan C."/>
            <person name="Murphy C."/>
            <person name="Pearson M."/>
            <person name="Poon T.W."/>
            <person name="Priest M."/>
            <person name="Roberts A."/>
            <person name="Saif S."/>
            <person name="Shea T."/>
            <person name="Sisk P."/>
            <person name="Sykes S."/>
            <person name="Wortman J."/>
            <person name="Nusbaum C."/>
            <person name="Birren B."/>
        </authorList>
    </citation>
    <scope>NUCLEOTIDE SEQUENCE [LARGE SCALE GENOMIC DNA]</scope>
    <source>
        <strain evidence="5 6">ATCC 51263</strain>
    </source>
</reference>
<dbReference type="Proteomes" id="UP000014113">
    <property type="component" value="Unassembled WGS sequence"/>
</dbReference>